<dbReference type="RefSeq" id="XP_021098279.1">
    <property type="nucleotide sequence ID" value="XM_021242620.1"/>
</dbReference>
<dbReference type="GO" id="GO:0005737">
    <property type="term" value="C:cytoplasm"/>
    <property type="evidence" value="ECO:0007669"/>
    <property type="project" value="TreeGrafter"/>
</dbReference>
<keyword evidence="4" id="KW-0808">Transferase</keyword>
<evidence type="ECO:0000256" key="8">
    <source>
        <dbReference type="ARBA" id="ARBA00029835"/>
    </source>
</evidence>
<evidence type="ECO:0000256" key="10">
    <source>
        <dbReference type="SAM" id="SignalP"/>
    </source>
</evidence>
<evidence type="ECO:0000256" key="1">
    <source>
        <dbReference type="ARBA" id="ARBA00004875"/>
    </source>
</evidence>
<evidence type="ECO:0000313" key="11">
    <source>
        <dbReference type="Proteomes" id="UP000694906"/>
    </source>
</evidence>
<evidence type="ECO:0000256" key="2">
    <source>
        <dbReference type="ARBA" id="ARBA00008420"/>
    </source>
</evidence>
<sequence length="173" mass="19559">MAVLRALLVMGVSGAGKSTVGAVLASELGWKFYDADDYHPEENRVKMAKGIPLTDQDRSPWLCNLHDILLRSGIDGSHVEEPPHWFAQCLKKFTLPEFQEECMNSSFSVGSLAFCAFDNGHSNLDKIVSYCLTLISLISDTEYFSCICWPFVYLLLRNIHSDHLPIFKIEFYC</sequence>
<dbReference type="GeneID" id="101716111"/>
<keyword evidence="6" id="KW-0418">Kinase</keyword>
<dbReference type="GO" id="GO:0005975">
    <property type="term" value="P:carbohydrate metabolic process"/>
    <property type="evidence" value="ECO:0007669"/>
    <property type="project" value="InterPro"/>
</dbReference>
<evidence type="ECO:0000256" key="9">
    <source>
        <dbReference type="ARBA" id="ARBA00048090"/>
    </source>
</evidence>
<dbReference type="CTD" id="414328"/>
<dbReference type="SUPFAM" id="SSF52540">
    <property type="entry name" value="P-loop containing nucleoside triphosphate hydrolases"/>
    <property type="match status" value="1"/>
</dbReference>
<reference evidence="12" key="1">
    <citation type="submission" date="2025-08" db="UniProtKB">
        <authorList>
            <consortium name="RefSeq"/>
        </authorList>
    </citation>
    <scope>IDENTIFICATION</scope>
</reference>
<dbReference type="InterPro" id="IPR027417">
    <property type="entry name" value="P-loop_NTPase"/>
</dbReference>
<evidence type="ECO:0000256" key="6">
    <source>
        <dbReference type="ARBA" id="ARBA00022777"/>
    </source>
</evidence>
<dbReference type="GO" id="GO:0005524">
    <property type="term" value="F:ATP binding"/>
    <property type="evidence" value="ECO:0007669"/>
    <property type="project" value="UniProtKB-KW"/>
</dbReference>
<name>A0AAX6RQJ3_HETGA</name>
<dbReference type="Pfam" id="PF01202">
    <property type="entry name" value="SKI"/>
    <property type="match status" value="1"/>
</dbReference>
<keyword evidence="10" id="KW-0732">Signal</keyword>
<dbReference type="AlphaFoldDB" id="A0AAX6RQJ3"/>
<dbReference type="Gene3D" id="3.40.50.300">
    <property type="entry name" value="P-loop containing nucleotide triphosphate hydrolases"/>
    <property type="match status" value="1"/>
</dbReference>
<evidence type="ECO:0000256" key="5">
    <source>
        <dbReference type="ARBA" id="ARBA00022741"/>
    </source>
</evidence>
<dbReference type="InterPro" id="IPR006001">
    <property type="entry name" value="Therm_gnt_kin"/>
</dbReference>
<evidence type="ECO:0000256" key="3">
    <source>
        <dbReference type="ARBA" id="ARBA00012054"/>
    </source>
</evidence>
<proteinExistence type="inferred from homology"/>
<comment type="catalytic activity">
    <reaction evidence="9">
        <text>D-gluconate + ATP = 6-phospho-D-gluconate + ADP + H(+)</text>
        <dbReference type="Rhea" id="RHEA:19433"/>
        <dbReference type="ChEBI" id="CHEBI:15378"/>
        <dbReference type="ChEBI" id="CHEBI:18391"/>
        <dbReference type="ChEBI" id="CHEBI:30616"/>
        <dbReference type="ChEBI" id="CHEBI:58759"/>
        <dbReference type="ChEBI" id="CHEBI:456216"/>
        <dbReference type="EC" id="2.7.1.12"/>
    </reaction>
</comment>
<dbReference type="Proteomes" id="UP000694906">
    <property type="component" value="Unplaced"/>
</dbReference>
<organism evidence="11 12">
    <name type="scientific">Heterocephalus glaber</name>
    <name type="common">Naked mole rat</name>
    <dbReference type="NCBI Taxonomy" id="10181"/>
    <lineage>
        <taxon>Eukaryota</taxon>
        <taxon>Metazoa</taxon>
        <taxon>Chordata</taxon>
        <taxon>Craniata</taxon>
        <taxon>Vertebrata</taxon>
        <taxon>Euteleostomi</taxon>
        <taxon>Mammalia</taxon>
        <taxon>Eutheria</taxon>
        <taxon>Euarchontoglires</taxon>
        <taxon>Glires</taxon>
        <taxon>Rodentia</taxon>
        <taxon>Hystricomorpha</taxon>
        <taxon>Bathyergidae</taxon>
        <taxon>Heterocephalus</taxon>
    </lineage>
</organism>
<feature type="signal peptide" evidence="10">
    <location>
        <begin position="1"/>
        <end position="18"/>
    </location>
</feature>
<protein>
    <recommendedName>
        <fullName evidence="3">gluconokinase</fullName>
        <ecNumber evidence="3">2.7.1.12</ecNumber>
    </recommendedName>
    <alternativeName>
        <fullName evidence="8">Gluconate kinase</fullName>
    </alternativeName>
</protein>
<keyword evidence="11" id="KW-1185">Reference proteome</keyword>
<dbReference type="GO" id="GO:0046316">
    <property type="term" value="F:gluconokinase activity"/>
    <property type="evidence" value="ECO:0007669"/>
    <property type="project" value="UniProtKB-EC"/>
</dbReference>
<evidence type="ECO:0000256" key="4">
    <source>
        <dbReference type="ARBA" id="ARBA00022679"/>
    </source>
</evidence>
<accession>A0AAX6RQJ3</accession>
<dbReference type="InterPro" id="IPR031322">
    <property type="entry name" value="Shikimate/glucono_kinase"/>
</dbReference>
<comment type="similarity">
    <text evidence="2">Belongs to the gluconokinase GntK/GntV family.</text>
</comment>
<gene>
    <name evidence="12" type="primary">Idnk</name>
</gene>
<evidence type="ECO:0000313" key="12">
    <source>
        <dbReference type="RefSeq" id="XP_021098279.1"/>
    </source>
</evidence>
<evidence type="ECO:0000256" key="7">
    <source>
        <dbReference type="ARBA" id="ARBA00022840"/>
    </source>
</evidence>
<dbReference type="CDD" id="cd02021">
    <property type="entry name" value="GntK"/>
    <property type="match status" value="1"/>
</dbReference>
<dbReference type="EC" id="2.7.1.12" evidence="3"/>
<keyword evidence="5" id="KW-0547">Nucleotide-binding</keyword>
<keyword evidence="7" id="KW-0067">ATP-binding</keyword>
<dbReference type="PANTHER" id="PTHR43442">
    <property type="entry name" value="GLUCONOKINASE-RELATED"/>
    <property type="match status" value="1"/>
</dbReference>
<dbReference type="PANTHER" id="PTHR43442:SF3">
    <property type="entry name" value="GLUCONOKINASE-RELATED"/>
    <property type="match status" value="1"/>
</dbReference>
<feature type="chain" id="PRO_5043422000" description="gluconokinase" evidence="10">
    <location>
        <begin position="19"/>
        <end position="173"/>
    </location>
</feature>
<comment type="pathway">
    <text evidence="1">Carbohydrate acid metabolism; D-gluconate degradation.</text>
</comment>